<keyword evidence="3" id="KW-0238">DNA-binding</keyword>
<dbReference type="Proteomes" id="UP000185604">
    <property type="component" value="Unassembled WGS sequence"/>
</dbReference>
<evidence type="ECO:0000259" key="5">
    <source>
        <dbReference type="Pfam" id="PF01420"/>
    </source>
</evidence>
<keyword evidence="2" id="KW-0680">Restriction system</keyword>
<dbReference type="Gene3D" id="3.90.220.20">
    <property type="entry name" value="DNA methylase specificity domains"/>
    <property type="match status" value="2"/>
</dbReference>
<protein>
    <submittedName>
        <fullName evidence="6">Type I restriction-modification system specificity subunit S</fullName>
    </submittedName>
</protein>
<reference evidence="6 7" key="1">
    <citation type="journal article" date="2016" name="Front. Microbiol.">
        <title>High-Level Heat Resistance of Spores of Bacillus amyloliquefaciens and Bacillus licheniformis Results from the Presence of a spoVA Operon in a Tn1546 Transposon.</title>
        <authorList>
            <person name="Berendsen E.M."/>
            <person name="Koning R.A."/>
            <person name="Boekhorst J."/>
            <person name="de Jong A."/>
            <person name="Kuipers O.P."/>
            <person name="Wells-Bennik M.H."/>
        </authorList>
    </citation>
    <scope>NUCLEOTIDE SEQUENCE [LARGE SCALE GENOMIC DNA]</scope>
    <source>
        <strain evidence="6 7">B4121</strain>
    </source>
</reference>
<dbReference type="InterPro" id="IPR000055">
    <property type="entry name" value="Restrct_endonuc_typeI_TRD"/>
</dbReference>
<dbReference type="EMBL" id="LKPO01000016">
    <property type="protein sequence ID" value="OLF92663.1"/>
    <property type="molecule type" value="Genomic_DNA"/>
</dbReference>
<keyword evidence="4" id="KW-0175">Coiled coil</keyword>
<evidence type="ECO:0000313" key="6">
    <source>
        <dbReference type="EMBL" id="OLF92663.1"/>
    </source>
</evidence>
<organism evidence="6 7">
    <name type="scientific">Bacillus paralicheniformis</name>
    <dbReference type="NCBI Taxonomy" id="1648923"/>
    <lineage>
        <taxon>Bacteria</taxon>
        <taxon>Bacillati</taxon>
        <taxon>Bacillota</taxon>
        <taxon>Bacilli</taxon>
        <taxon>Bacillales</taxon>
        <taxon>Bacillaceae</taxon>
        <taxon>Bacillus</taxon>
    </lineage>
</organism>
<evidence type="ECO:0000256" key="1">
    <source>
        <dbReference type="ARBA" id="ARBA00010923"/>
    </source>
</evidence>
<dbReference type="Pfam" id="PF01420">
    <property type="entry name" value="Methylase_S"/>
    <property type="match status" value="2"/>
</dbReference>
<dbReference type="GO" id="GO:0009307">
    <property type="term" value="P:DNA restriction-modification system"/>
    <property type="evidence" value="ECO:0007669"/>
    <property type="project" value="UniProtKB-KW"/>
</dbReference>
<dbReference type="CDD" id="cd17524">
    <property type="entry name" value="RMtype1_S_EcoUTORF5051P-TRD2-CR2_like"/>
    <property type="match status" value="1"/>
</dbReference>
<sequence length="379" mass="43164">MKELKIQDLFQISKGKKVEQIANDSKDKIRYIQIEDLRNNETIKYCKNDNKYIYASKDDIIIAWDGANAGTIGYNIEGAIGSTLAVLKRKNNDFAFNTAYVAKFMQSKTRFLRDNCTGATIPHISRKVLENLNVPLPSMDVQNKIVILLDKVQSLIDKRKAQIAALSDLTHSVFLEMFGDPHLNNKNWPIVKIGDLTIKSQYGTSKKASEFTGKYPILRMNNISYDGRVSMEDLKYIDLDEKEAKKYLVHKGDLLFNRTNSKELVGKTAVYPYDEPVAFAGYLIKLIPNDKANSVFISAYLNSLYGKKVLLNMAKNIVGMANINAEELKSINIYLPPIELQNEFANIIENIEEKRNILNQSLIQLENNFQSLMQRVFRG</sequence>
<dbReference type="RefSeq" id="WP_075213004.1">
    <property type="nucleotide sequence ID" value="NZ_JAIFOO010000008.1"/>
</dbReference>
<proteinExistence type="inferred from homology"/>
<feature type="coiled-coil region" evidence="4">
    <location>
        <begin position="348"/>
        <end position="375"/>
    </location>
</feature>
<accession>A0A7Z0WXE9</accession>
<evidence type="ECO:0000256" key="3">
    <source>
        <dbReference type="ARBA" id="ARBA00023125"/>
    </source>
</evidence>
<gene>
    <name evidence="6" type="ORF">B4121_2351</name>
</gene>
<feature type="domain" description="Type I restriction modification DNA specificity" evidence="5">
    <location>
        <begin position="185"/>
        <end position="366"/>
    </location>
</feature>
<feature type="domain" description="Type I restriction modification DNA specificity" evidence="5">
    <location>
        <begin position="2"/>
        <end position="163"/>
    </location>
</feature>
<dbReference type="GO" id="GO:0003677">
    <property type="term" value="F:DNA binding"/>
    <property type="evidence" value="ECO:0007669"/>
    <property type="project" value="UniProtKB-KW"/>
</dbReference>
<dbReference type="AlphaFoldDB" id="A0A7Z0WXE9"/>
<dbReference type="CDD" id="cd17263">
    <property type="entry name" value="RMtype1_S_AbaB8300I-TRD1-CR1_like"/>
    <property type="match status" value="1"/>
</dbReference>
<evidence type="ECO:0000256" key="4">
    <source>
        <dbReference type="SAM" id="Coils"/>
    </source>
</evidence>
<dbReference type="PANTHER" id="PTHR30408">
    <property type="entry name" value="TYPE-1 RESTRICTION ENZYME ECOKI SPECIFICITY PROTEIN"/>
    <property type="match status" value="1"/>
</dbReference>
<comment type="caution">
    <text evidence="6">The sequence shown here is derived from an EMBL/GenBank/DDBJ whole genome shotgun (WGS) entry which is preliminary data.</text>
</comment>
<dbReference type="PANTHER" id="PTHR30408:SF12">
    <property type="entry name" value="TYPE I RESTRICTION ENZYME MJAVIII SPECIFICITY SUBUNIT"/>
    <property type="match status" value="1"/>
</dbReference>
<name>A0A7Z0WXE9_9BACI</name>
<comment type="similarity">
    <text evidence="1">Belongs to the type-I restriction system S methylase family.</text>
</comment>
<dbReference type="InterPro" id="IPR052021">
    <property type="entry name" value="Type-I_RS_S_subunit"/>
</dbReference>
<dbReference type="InterPro" id="IPR044946">
    <property type="entry name" value="Restrct_endonuc_typeI_TRD_sf"/>
</dbReference>
<evidence type="ECO:0000256" key="2">
    <source>
        <dbReference type="ARBA" id="ARBA00022747"/>
    </source>
</evidence>
<evidence type="ECO:0000313" key="7">
    <source>
        <dbReference type="Proteomes" id="UP000185604"/>
    </source>
</evidence>
<dbReference type="SUPFAM" id="SSF116734">
    <property type="entry name" value="DNA methylase specificity domain"/>
    <property type="match status" value="2"/>
</dbReference>